<evidence type="ECO:0000313" key="8">
    <source>
        <dbReference type="Proteomes" id="UP000322000"/>
    </source>
</evidence>
<feature type="domain" description="Peptidase S1" evidence="7">
    <location>
        <begin position="37"/>
        <end position="278"/>
    </location>
</feature>
<dbReference type="Gene3D" id="2.40.10.10">
    <property type="entry name" value="Trypsin-like serine proteases"/>
    <property type="match status" value="2"/>
</dbReference>
<keyword evidence="3" id="KW-0378">Hydrolase</keyword>
<organism evidence="8 9">
    <name type="scientific">Trichoplusia ni</name>
    <name type="common">Cabbage looper</name>
    <dbReference type="NCBI Taxonomy" id="7111"/>
    <lineage>
        <taxon>Eukaryota</taxon>
        <taxon>Metazoa</taxon>
        <taxon>Ecdysozoa</taxon>
        <taxon>Arthropoda</taxon>
        <taxon>Hexapoda</taxon>
        <taxon>Insecta</taxon>
        <taxon>Pterygota</taxon>
        <taxon>Neoptera</taxon>
        <taxon>Endopterygota</taxon>
        <taxon>Lepidoptera</taxon>
        <taxon>Glossata</taxon>
        <taxon>Ditrysia</taxon>
        <taxon>Noctuoidea</taxon>
        <taxon>Noctuidae</taxon>
        <taxon>Plusiinae</taxon>
        <taxon>Trichoplusia</taxon>
    </lineage>
</organism>
<dbReference type="PANTHER" id="PTHR24276:SF98">
    <property type="entry name" value="FI18310P1-RELATED"/>
    <property type="match status" value="1"/>
</dbReference>
<evidence type="ECO:0000259" key="7">
    <source>
        <dbReference type="PROSITE" id="PS50240"/>
    </source>
</evidence>
<feature type="chain" id="PRO_5028976654" evidence="6">
    <location>
        <begin position="20"/>
        <end position="281"/>
    </location>
</feature>
<keyword evidence="4" id="KW-0720">Serine protease</keyword>
<dbReference type="RefSeq" id="XP_026741846.1">
    <property type="nucleotide sequence ID" value="XM_026886045.1"/>
</dbReference>
<protein>
    <submittedName>
        <fullName evidence="9">Chymotrypsin-2-like</fullName>
    </submittedName>
</protein>
<dbReference type="GO" id="GO:0006508">
    <property type="term" value="P:proteolysis"/>
    <property type="evidence" value="ECO:0007669"/>
    <property type="project" value="UniProtKB-KW"/>
</dbReference>
<evidence type="ECO:0000256" key="6">
    <source>
        <dbReference type="SAM" id="SignalP"/>
    </source>
</evidence>
<dbReference type="InterPro" id="IPR018114">
    <property type="entry name" value="TRYPSIN_HIS"/>
</dbReference>
<dbReference type="Pfam" id="PF00089">
    <property type="entry name" value="Trypsin"/>
    <property type="match status" value="1"/>
</dbReference>
<dbReference type="Proteomes" id="UP000322000">
    <property type="component" value="Chromosome 20"/>
</dbReference>
<keyword evidence="2" id="KW-0645">Protease</keyword>
<gene>
    <name evidence="9" type="primary">LOC113503906</name>
</gene>
<keyword evidence="8" id="KW-1185">Reference proteome</keyword>
<evidence type="ECO:0000256" key="5">
    <source>
        <dbReference type="ARBA" id="ARBA00023157"/>
    </source>
</evidence>
<dbReference type="SUPFAM" id="SSF50494">
    <property type="entry name" value="Trypsin-like serine proteases"/>
    <property type="match status" value="1"/>
</dbReference>
<sequence>MLFKFIFGLLLVLINYVKGVPLNQQTDSIQGLVTPHIVGGINADEETAPYAAALVAGEDITILFCGGSIVRPNLILTAAHCITVFVLKNGGLHETFHGIVGSKRWNRGGTEVQFKDHHIHPHWDSSINKNDIGFLSLTEPLTLGRNIKVVALDFYWVDGDEPSLVTGWGRISNWGMSPFHLQTLDVSTVTPRQCVDQVKVAANLWGWTSSHVDPSIEICTFHSLGKGLCHGDSGSPLISKKSGKQIGIASWAFTCAQGYPDMYARISGFKTYIREIMSMYE</sequence>
<evidence type="ECO:0000256" key="4">
    <source>
        <dbReference type="ARBA" id="ARBA00022825"/>
    </source>
</evidence>
<dbReference type="InterPro" id="IPR009003">
    <property type="entry name" value="Peptidase_S1_PA"/>
</dbReference>
<dbReference type="SMART" id="SM00020">
    <property type="entry name" value="Tryp_SPc"/>
    <property type="match status" value="1"/>
</dbReference>
<evidence type="ECO:0000256" key="3">
    <source>
        <dbReference type="ARBA" id="ARBA00022801"/>
    </source>
</evidence>
<dbReference type="InterPro" id="IPR001314">
    <property type="entry name" value="Peptidase_S1A"/>
</dbReference>
<dbReference type="GO" id="GO:0004252">
    <property type="term" value="F:serine-type endopeptidase activity"/>
    <property type="evidence" value="ECO:0007669"/>
    <property type="project" value="InterPro"/>
</dbReference>
<dbReference type="GeneID" id="113503906"/>
<dbReference type="PRINTS" id="PR00722">
    <property type="entry name" value="CHYMOTRYPSIN"/>
</dbReference>
<dbReference type="InterPro" id="IPR043504">
    <property type="entry name" value="Peptidase_S1_PA_chymotrypsin"/>
</dbReference>
<dbReference type="PANTHER" id="PTHR24276">
    <property type="entry name" value="POLYSERASE-RELATED"/>
    <property type="match status" value="1"/>
</dbReference>
<dbReference type="OrthoDB" id="5565075at2759"/>
<dbReference type="InParanoid" id="A0A7E5WNW8"/>
<evidence type="ECO:0000256" key="1">
    <source>
        <dbReference type="ARBA" id="ARBA00007664"/>
    </source>
</evidence>
<feature type="signal peptide" evidence="6">
    <location>
        <begin position="1"/>
        <end position="19"/>
    </location>
</feature>
<dbReference type="PROSITE" id="PS50240">
    <property type="entry name" value="TRYPSIN_DOM"/>
    <property type="match status" value="1"/>
</dbReference>
<dbReference type="AlphaFoldDB" id="A0A7E5WNW8"/>
<proteinExistence type="inferred from homology"/>
<evidence type="ECO:0000313" key="9">
    <source>
        <dbReference type="RefSeq" id="XP_026741846.1"/>
    </source>
</evidence>
<name>A0A7E5WNW8_TRINI</name>
<comment type="similarity">
    <text evidence="1">Belongs to the peptidase S1 family.</text>
</comment>
<dbReference type="CDD" id="cd00190">
    <property type="entry name" value="Tryp_SPc"/>
    <property type="match status" value="1"/>
</dbReference>
<dbReference type="InterPro" id="IPR001254">
    <property type="entry name" value="Trypsin_dom"/>
</dbReference>
<keyword evidence="5" id="KW-1015">Disulfide bond</keyword>
<accession>A0A7E5WNW8</accession>
<dbReference type="PROSITE" id="PS00134">
    <property type="entry name" value="TRYPSIN_HIS"/>
    <property type="match status" value="1"/>
</dbReference>
<keyword evidence="6" id="KW-0732">Signal</keyword>
<evidence type="ECO:0000256" key="2">
    <source>
        <dbReference type="ARBA" id="ARBA00022670"/>
    </source>
</evidence>
<dbReference type="KEGG" id="tnl:113503906"/>
<reference evidence="9" key="1">
    <citation type="submission" date="2025-08" db="UniProtKB">
        <authorList>
            <consortium name="RefSeq"/>
        </authorList>
    </citation>
    <scope>IDENTIFICATION</scope>
</reference>
<dbReference type="InterPro" id="IPR050430">
    <property type="entry name" value="Peptidase_S1"/>
</dbReference>